<dbReference type="InterPro" id="IPR015421">
    <property type="entry name" value="PyrdxlP-dep_Trfase_major"/>
</dbReference>
<dbReference type="GO" id="GO:0019346">
    <property type="term" value="P:transsulfuration"/>
    <property type="evidence" value="ECO:0007669"/>
    <property type="project" value="InterPro"/>
</dbReference>
<evidence type="ECO:0000256" key="12">
    <source>
        <dbReference type="SAM" id="MobiDB-lite"/>
    </source>
</evidence>
<dbReference type="FunFam" id="3.40.640.10:FF:000009">
    <property type="entry name" value="Cystathionine gamma-synthase homolog"/>
    <property type="match status" value="1"/>
</dbReference>
<dbReference type="AlphaFoldDB" id="A0AAW1R6N1"/>
<dbReference type="InterPro" id="IPR043144">
    <property type="entry name" value="Mal/L-sulf/L-lact_DH-like_ah"/>
</dbReference>
<dbReference type="Proteomes" id="UP001489004">
    <property type="component" value="Unassembled WGS sequence"/>
</dbReference>
<dbReference type="InterPro" id="IPR015424">
    <property type="entry name" value="PyrdxlP-dep_Trfase"/>
</dbReference>
<evidence type="ECO:0000256" key="2">
    <source>
        <dbReference type="ARBA" id="ARBA00009077"/>
    </source>
</evidence>
<dbReference type="GO" id="GO:0071266">
    <property type="term" value="P:'de novo' L-methionine biosynthetic process"/>
    <property type="evidence" value="ECO:0007669"/>
    <property type="project" value="InterPro"/>
</dbReference>
<dbReference type="Gene3D" id="3.40.640.10">
    <property type="entry name" value="Type I PLP-dependent aspartate aminotransferase-like (Major domain)"/>
    <property type="match status" value="1"/>
</dbReference>
<dbReference type="GO" id="GO:0047804">
    <property type="term" value="F:cysteine-S-conjugate beta-lyase activity"/>
    <property type="evidence" value="ECO:0007669"/>
    <property type="project" value="UniProtKB-EC"/>
</dbReference>
<comment type="caution">
    <text evidence="13">The sequence shown here is derived from an EMBL/GenBank/DDBJ whole genome shotgun (WGS) entry which is preliminary data.</text>
</comment>
<dbReference type="InterPro" id="IPR015422">
    <property type="entry name" value="PyrdxlP-dep_Trfase_small"/>
</dbReference>
<evidence type="ECO:0000256" key="10">
    <source>
        <dbReference type="ARBA" id="ARBA00052283"/>
    </source>
</evidence>
<dbReference type="Gene3D" id="1.10.1530.10">
    <property type="match status" value="1"/>
</dbReference>
<name>A0AAW1R6N1_9CHLO</name>
<dbReference type="Gene3D" id="3.90.1150.10">
    <property type="entry name" value="Aspartate Aminotransferase, domain 1"/>
    <property type="match status" value="1"/>
</dbReference>
<accession>A0AAW1R6N1</accession>
<dbReference type="EMBL" id="JALJOR010000001">
    <property type="protein sequence ID" value="KAK9829409.1"/>
    <property type="molecule type" value="Genomic_DNA"/>
</dbReference>
<dbReference type="NCBIfam" id="TIGR01329">
    <property type="entry name" value="cysta_beta_ly_E"/>
    <property type="match status" value="1"/>
</dbReference>
<proteinExistence type="inferred from homology"/>
<evidence type="ECO:0000256" key="9">
    <source>
        <dbReference type="ARBA" id="ARBA00047213"/>
    </source>
</evidence>
<evidence type="ECO:0000256" key="3">
    <source>
        <dbReference type="ARBA" id="ARBA00012224"/>
    </source>
</evidence>
<comment type="subunit">
    <text evidence="11">Forms homodimers. May form homotetramers from two homodimers.</text>
</comment>
<evidence type="ECO:0000256" key="5">
    <source>
        <dbReference type="ARBA" id="ARBA00022898"/>
    </source>
</evidence>
<dbReference type="InterPro" id="IPR054542">
    <property type="entry name" value="Cys_met_metab_PP"/>
</dbReference>
<keyword evidence="6" id="KW-0560">Oxidoreductase</keyword>
<evidence type="ECO:0000256" key="7">
    <source>
        <dbReference type="ARBA" id="ARBA00023167"/>
    </source>
</evidence>
<dbReference type="GO" id="GO:0005737">
    <property type="term" value="C:cytoplasm"/>
    <property type="evidence" value="ECO:0007669"/>
    <property type="project" value="TreeGrafter"/>
</dbReference>
<reference evidence="13 14" key="1">
    <citation type="journal article" date="2024" name="Nat. Commun.">
        <title>Phylogenomics reveals the evolutionary origins of lichenization in chlorophyte algae.</title>
        <authorList>
            <person name="Puginier C."/>
            <person name="Libourel C."/>
            <person name="Otte J."/>
            <person name="Skaloud P."/>
            <person name="Haon M."/>
            <person name="Grisel S."/>
            <person name="Petersen M."/>
            <person name="Berrin J.G."/>
            <person name="Delaux P.M."/>
            <person name="Dal Grande F."/>
            <person name="Keller J."/>
        </authorList>
    </citation>
    <scope>NUCLEOTIDE SEQUENCE [LARGE SCALE GENOMIC DNA]</scope>
    <source>
        <strain evidence="13 14">SAG 2043</strain>
    </source>
</reference>
<dbReference type="PROSITE" id="PS00868">
    <property type="entry name" value="CYS_MET_METAB_PP"/>
    <property type="match status" value="1"/>
</dbReference>
<dbReference type="InterPro" id="IPR036111">
    <property type="entry name" value="Mal/L-sulfo/L-lacto_DH-like_sf"/>
</dbReference>
<protein>
    <recommendedName>
        <fullName evidence="3">cysteine-S-conjugate beta-lyase</fullName>
        <ecNumber evidence="3">4.4.1.13</ecNumber>
    </recommendedName>
    <alternativeName>
        <fullName evidence="9">Cysteine-S-conjugate beta-lyase</fullName>
    </alternativeName>
</protein>
<feature type="compositionally biased region" description="Polar residues" evidence="12">
    <location>
        <begin position="341"/>
        <end position="353"/>
    </location>
</feature>
<dbReference type="Pfam" id="PF02615">
    <property type="entry name" value="Ldh_2"/>
    <property type="match status" value="1"/>
</dbReference>
<dbReference type="Pfam" id="PF01053">
    <property type="entry name" value="Cys_Met_Meta_PP"/>
    <property type="match status" value="1"/>
</dbReference>
<keyword evidence="4" id="KW-0028">Amino-acid biosynthesis</keyword>
<dbReference type="EC" id="4.4.1.13" evidence="3"/>
<evidence type="ECO:0000313" key="13">
    <source>
        <dbReference type="EMBL" id="KAK9829409.1"/>
    </source>
</evidence>
<dbReference type="FunFam" id="3.90.1150.10:FF:000033">
    <property type="entry name" value="Cystathionine gamma-synthase"/>
    <property type="match status" value="1"/>
</dbReference>
<keyword evidence="5" id="KW-0663">Pyridoxal phosphate</keyword>
<dbReference type="SUPFAM" id="SSF89733">
    <property type="entry name" value="L-sulfolactate dehydrogenase-like"/>
    <property type="match status" value="1"/>
</dbReference>
<feature type="region of interest" description="Disordered" evidence="12">
    <location>
        <begin position="330"/>
        <end position="409"/>
    </location>
</feature>
<dbReference type="InterPro" id="IPR006238">
    <property type="entry name" value="Cys_b_lyase_euk"/>
</dbReference>
<sequence>MHTGVDLEELQDLCEAALRSLAYSQAEAEIVTQALLYAQLRGNNQNLIKITTGALARASDAGAGHILHQSPSSALIDGQQRLGMVVVEQATRLAVDKALNTGFGLVGINNISSSTGALGYWAEEIAKQGLVALVLAQSPEYVAPHGSTQAIFGTNPIAVGVPATGGPLVMDMATSAYAWYGLLEAKHAGRSVPDDVGFDAQGNPTTNPAAILDGGAIRAFDRSYKGSHLALIVELLGGALVGGAVSDKLAQRNWGTLVVAINPSLLGTQHSLPQTAQELLDRVKGARRAPRVEEILLPGERGNRLAAKHRAEGRVTVETAVLEEIRRMASTAPASEPHGPSSHNGTPAGNSSQPATSSRSAEASAASTSAPESVVDLPGSGTVGTQPRQLGGTPSIATRLLHPPKVTTDPYGAMSSPIYQTATFDQPSATANGPYDYTRSGNPTRALLEAQMADLEGADRAFAFASGMAALAAVVRLVKSGEHIVAGDDIYGGTSRLLAQVVPACGVEVTNVDTTDIRAVEAAILPGRTKLVMLESPTNPRMQICDIKALVDIAHKHGALVVVDNSIMAPVFQQPIGLGADISMTSATKFIGGHSDVTGGILSVKGEELAKRIYFLQNAEGAGLGPQDCWLCLRGLKTMSLRMERQADNCAIIADYLAQHPLVKKINYPGLRAHRGHHIHIRQATHGGSLLSFETGNVEASKVIVEEAQLFKITVSFGSVTSLVSLPCYMSHASIPAEVRAARGLPDDLVRISVGVEDAADLVADLDQAMQKAMKKIGMDAGASRAFAVNLASQRERQLQARVAHLEALGVAHT</sequence>
<dbReference type="InterPro" id="IPR003767">
    <property type="entry name" value="Malate/L-lactate_DH-like"/>
</dbReference>
<evidence type="ECO:0000256" key="1">
    <source>
        <dbReference type="ARBA" id="ARBA00001933"/>
    </source>
</evidence>
<dbReference type="InterPro" id="IPR000277">
    <property type="entry name" value="Cys/Met-Metab_PyrdxlP-dep_enz"/>
</dbReference>
<dbReference type="GO" id="GO:0030170">
    <property type="term" value="F:pyridoxal phosphate binding"/>
    <property type="evidence" value="ECO:0007669"/>
    <property type="project" value="InterPro"/>
</dbReference>
<dbReference type="SUPFAM" id="SSF53383">
    <property type="entry name" value="PLP-dependent transferases"/>
    <property type="match status" value="1"/>
</dbReference>
<dbReference type="PANTHER" id="PTHR11808:SF50">
    <property type="entry name" value="CYSTATHIONINE BETA-LYASE"/>
    <property type="match status" value="1"/>
</dbReference>
<dbReference type="InterPro" id="IPR043143">
    <property type="entry name" value="Mal/L-sulf/L-lact_DH-like_NADP"/>
</dbReference>
<evidence type="ECO:0000313" key="14">
    <source>
        <dbReference type="Proteomes" id="UP001489004"/>
    </source>
</evidence>
<evidence type="ECO:0000256" key="11">
    <source>
        <dbReference type="ARBA" id="ARBA00064715"/>
    </source>
</evidence>
<dbReference type="GO" id="GO:0016491">
    <property type="term" value="F:oxidoreductase activity"/>
    <property type="evidence" value="ECO:0007669"/>
    <property type="project" value="UniProtKB-KW"/>
</dbReference>
<dbReference type="CDD" id="cd00614">
    <property type="entry name" value="CGS_like"/>
    <property type="match status" value="1"/>
</dbReference>
<keyword evidence="7" id="KW-0486">Methionine biosynthesis</keyword>
<gene>
    <name evidence="13" type="ORF">WJX72_005673</name>
</gene>
<comment type="cofactor">
    <cofactor evidence="1">
        <name>pyridoxal 5'-phosphate</name>
        <dbReference type="ChEBI" id="CHEBI:597326"/>
    </cofactor>
</comment>
<organism evidence="13 14">
    <name type="scientific">[Myrmecia] bisecta</name>
    <dbReference type="NCBI Taxonomy" id="41462"/>
    <lineage>
        <taxon>Eukaryota</taxon>
        <taxon>Viridiplantae</taxon>
        <taxon>Chlorophyta</taxon>
        <taxon>core chlorophytes</taxon>
        <taxon>Trebouxiophyceae</taxon>
        <taxon>Trebouxiales</taxon>
        <taxon>Trebouxiaceae</taxon>
        <taxon>Myrmecia</taxon>
    </lineage>
</organism>
<comment type="catalytic activity">
    <reaction evidence="10">
        <text>L,L-cystathionine + H2O = L-homocysteine + pyruvate + NH4(+)</text>
        <dbReference type="Rhea" id="RHEA:13965"/>
        <dbReference type="ChEBI" id="CHEBI:15361"/>
        <dbReference type="ChEBI" id="CHEBI:15377"/>
        <dbReference type="ChEBI" id="CHEBI:28938"/>
        <dbReference type="ChEBI" id="CHEBI:58161"/>
        <dbReference type="ChEBI" id="CHEBI:58199"/>
    </reaction>
    <physiologicalReaction direction="left-to-right" evidence="10">
        <dbReference type="Rhea" id="RHEA:13966"/>
    </physiologicalReaction>
</comment>
<keyword evidence="14" id="KW-1185">Reference proteome</keyword>
<evidence type="ECO:0000256" key="4">
    <source>
        <dbReference type="ARBA" id="ARBA00022605"/>
    </source>
</evidence>
<evidence type="ECO:0000256" key="8">
    <source>
        <dbReference type="ARBA" id="ARBA00023239"/>
    </source>
</evidence>
<feature type="compositionally biased region" description="Low complexity" evidence="12">
    <location>
        <begin position="354"/>
        <end position="373"/>
    </location>
</feature>
<dbReference type="PANTHER" id="PTHR11808">
    <property type="entry name" value="TRANS-SULFURATION ENZYME FAMILY MEMBER"/>
    <property type="match status" value="1"/>
</dbReference>
<dbReference type="Gene3D" id="3.30.1370.60">
    <property type="entry name" value="Hypothetical oxidoreductase yiak, domain 2"/>
    <property type="match status" value="1"/>
</dbReference>
<evidence type="ECO:0000256" key="6">
    <source>
        <dbReference type="ARBA" id="ARBA00023002"/>
    </source>
</evidence>
<keyword evidence="8" id="KW-0456">Lyase</keyword>
<comment type="similarity">
    <text evidence="2">Belongs to the trans-sulfuration enzymes family.</text>
</comment>